<accession>A0AAX4KCV7</accession>
<proteinExistence type="predicted"/>
<evidence type="ECO:0000259" key="1">
    <source>
        <dbReference type="PROSITE" id="PS50172"/>
    </source>
</evidence>
<dbReference type="InterPro" id="IPR001357">
    <property type="entry name" value="BRCT_dom"/>
</dbReference>
<dbReference type="InterPro" id="IPR036420">
    <property type="entry name" value="BRCT_dom_sf"/>
</dbReference>
<dbReference type="Gene3D" id="3.40.50.10190">
    <property type="entry name" value="BRCT domain"/>
    <property type="match status" value="1"/>
</dbReference>
<organism evidence="2 3">
    <name type="scientific">Kwoniella europaea PYCC6329</name>
    <dbReference type="NCBI Taxonomy" id="1423913"/>
    <lineage>
        <taxon>Eukaryota</taxon>
        <taxon>Fungi</taxon>
        <taxon>Dikarya</taxon>
        <taxon>Basidiomycota</taxon>
        <taxon>Agaricomycotina</taxon>
        <taxon>Tremellomycetes</taxon>
        <taxon>Tremellales</taxon>
        <taxon>Cryptococcaceae</taxon>
        <taxon>Kwoniella</taxon>
    </lineage>
</organism>
<dbReference type="KEGG" id="ker:91100684"/>
<evidence type="ECO:0000313" key="3">
    <source>
        <dbReference type="Proteomes" id="UP001358614"/>
    </source>
</evidence>
<evidence type="ECO:0000313" key="2">
    <source>
        <dbReference type="EMBL" id="WWD03824.1"/>
    </source>
</evidence>
<dbReference type="RefSeq" id="XP_066081791.1">
    <property type="nucleotide sequence ID" value="XM_066225694.1"/>
</dbReference>
<dbReference type="EMBL" id="CP144089">
    <property type="protein sequence ID" value="WWD03824.1"/>
    <property type="molecule type" value="Genomic_DNA"/>
</dbReference>
<dbReference type="GeneID" id="91100684"/>
<keyword evidence="3" id="KW-1185">Reference proteome</keyword>
<feature type="domain" description="BRCT" evidence="1">
    <location>
        <begin position="1"/>
        <end position="101"/>
    </location>
</feature>
<name>A0AAX4KCV7_9TREE</name>
<gene>
    <name evidence="2" type="ORF">V865_001880</name>
</gene>
<protein>
    <recommendedName>
        <fullName evidence="1">BRCT domain-containing protein</fullName>
    </recommendedName>
</protein>
<dbReference type="PROSITE" id="PS50172">
    <property type="entry name" value="BRCT"/>
    <property type="match status" value="1"/>
</dbReference>
<dbReference type="AlphaFoldDB" id="A0AAX4KCV7"/>
<reference evidence="2 3" key="1">
    <citation type="submission" date="2024-01" db="EMBL/GenBank/DDBJ databases">
        <title>Comparative genomics of Cryptococcus and Kwoniella reveals pathogenesis evolution and contrasting modes of karyotype evolution via chromosome fusion or intercentromeric recombination.</title>
        <authorList>
            <person name="Coelho M.A."/>
            <person name="David-Palma M."/>
            <person name="Shea T."/>
            <person name="Bowers K."/>
            <person name="McGinley-Smith S."/>
            <person name="Mohammad A.W."/>
            <person name="Gnirke A."/>
            <person name="Yurkov A.M."/>
            <person name="Nowrousian M."/>
            <person name="Sun S."/>
            <person name="Cuomo C.A."/>
            <person name="Heitman J."/>
        </authorList>
    </citation>
    <scope>NUCLEOTIDE SEQUENCE [LARGE SCALE GENOMIC DNA]</scope>
    <source>
        <strain evidence="2 3">PYCC6329</strain>
    </source>
</reference>
<dbReference type="Proteomes" id="UP001358614">
    <property type="component" value="Chromosome 1"/>
</dbReference>
<dbReference type="SUPFAM" id="SSF52113">
    <property type="entry name" value="BRCT domain"/>
    <property type="match status" value="1"/>
</dbReference>
<sequence length="225" mass="25045">MRSIFSGQSFWVVGHEKEKKSQIEKKIRDDGGLISPKATRIIIIEPDIKTFKNNHIAEAYKAIEEAEAVDHLSSDCISLAEGWVKRSVERGNMVDRKGYQVKKQDLCNVAFWKGIGAISNDGDIPLAPRDKATLANRYADDDIIDLTEIEETESEDKEEQSDVNANTIQSKTKGLDSVLPRDQAAFDNLIVNLKAQAKRGFEPGGFSKLLKDRHLTIFLVLGSAS</sequence>